<dbReference type="EMBL" id="CAJOBD010010732">
    <property type="protein sequence ID" value="CAF4157170.1"/>
    <property type="molecule type" value="Genomic_DNA"/>
</dbReference>
<proteinExistence type="predicted"/>
<accession>A0A819YGM1</accession>
<sequence>INLYNYLQRYSSNLKMNDDKISFEQWMNIICNALFVLMQNDLHHFNTNFEQKKILFTYDINDANLVKSFYDLNPIEEQVYSTQQIWRSKLRACEKVISQQKKRWSMSDQVMVKGIISGNHSITNMKQNEFDIDGNDQKNQLSSMKRFSPSMRAIIQARLDNIEQRAQQIIKFIHASSQE</sequence>
<dbReference type="AlphaFoldDB" id="A0A819YGM1"/>
<reference evidence="1" key="1">
    <citation type="submission" date="2021-02" db="EMBL/GenBank/DDBJ databases">
        <authorList>
            <person name="Nowell W R."/>
        </authorList>
    </citation>
    <scope>NUCLEOTIDE SEQUENCE</scope>
</reference>
<dbReference type="Proteomes" id="UP000663836">
    <property type="component" value="Unassembled WGS sequence"/>
</dbReference>
<name>A0A819YGM1_9BILA</name>
<evidence type="ECO:0000313" key="1">
    <source>
        <dbReference type="EMBL" id="CAF4157170.1"/>
    </source>
</evidence>
<protein>
    <submittedName>
        <fullName evidence="1">Uncharacterized protein</fullName>
    </submittedName>
</protein>
<feature type="non-terminal residue" evidence="1">
    <location>
        <position position="1"/>
    </location>
</feature>
<gene>
    <name evidence="1" type="ORF">JBS370_LOCUS34299</name>
</gene>
<organism evidence="1 2">
    <name type="scientific">Rotaria sordida</name>
    <dbReference type="NCBI Taxonomy" id="392033"/>
    <lineage>
        <taxon>Eukaryota</taxon>
        <taxon>Metazoa</taxon>
        <taxon>Spiralia</taxon>
        <taxon>Gnathifera</taxon>
        <taxon>Rotifera</taxon>
        <taxon>Eurotatoria</taxon>
        <taxon>Bdelloidea</taxon>
        <taxon>Philodinida</taxon>
        <taxon>Philodinidae</taxon>
        <taxon>Rotaria</taxon>
    </lineage>
</organism>
<comment type="caution">
    <text evidence="1">The sequence shown here is derived from an EMBL/GenBank/DDBJ whole genome shotgun (WGS) entry which is preliminary data.</text>
</comment>
<evidence type="ECO:0000313" key="2">
    <source>
        <dbReference type="Proteomes" id="UP000663836"/>
    </source>
</evidence>